<evidence type="ECO:0000256" key="3">
    <source>
        <dbReference type="ARBA" id="ARBA00020392"/>
    </source>
</evidence>
<evidence type="ECO:0000256" key="7">
    <source>
        <dbReference type="ARBA" id="ARBA00022795"/>
    </source>
</evidence>
<comment type="similarity">
    <text evidence="2">Belongs to the FliJ family.</text>
</comment>
<evidence type="ECO:0000256" key="10">
    <source>
        <dbReference type="ARBA" id="ARBA00023225"/>
    </source>
</evidence>
<keyword evidence="9" id="KW-0472">Membrane</keyword>
<evidence type="ECO:0000256" key="4">
    <source>
        <dbReference type="ARBA" id="ARBA00022448"/>
    </source>
</evidence>
<dbReference type="InterPro" id="IPR012823">
    <property type="entry name" value="Flagell_FliJ"/>
</dbReference>
<keyword evidence="10" id="KW-1006">Bacterial flagellum protein export</keyword>
<dbReference type="InterPro" id="IPR053716">
    <property type="entry name" value="Flag_assembly_chemotaxis_eff"/>
</dbReference>
<evidence type="ECO:0000256" key="9">
    <source>
        <dbReference type="ARBA" id="ARBA00023136"/>
    </source>
</evidence>
<dbReference type="Pfam" id="PF02050">
    <property type="entry name" value="FliJ"/>
    <property type="match status" value="1"/>
</dbReference>
<keyword evidence="6" id="KW-0145">Chemotaxis</keyword>
<keyword evidence="11" id="KW-0969">Cilium</keyword>
<evidence type="ECO:0000256" key="8">
    <source>
        <dbReference type="ARBA" id="ARBA00022927"/>
    </source>
</evidence>
<dbReference type="Gene3D" id="1.10.287.1700">
    <property type="match status" value="1"/>
</dbReference>
<evidence type="ECO:0000256" key="6">
    <source>
        <dbReference type="ARBA" id="ARBA00022500"/>
    </source>
</evidence>
<evidence type="ECO:0000313" key="11">
    <source>
        <dbReference type="EMBL" id="NHQ86880.1"/>
    </source>
</evidence>
<keyword evidence="11" id="KW-0282">Flagellum</keyword>
<name>A0ABX0KWU7_9NEIS</name>
<dbReference type="RefSeq" id="WP_166826449.1">
    <property type="nucleotide sequence ID" value="NZ_JAAOLX010000006.1"/>
</dbReference>
<gene>
    <name evidence="11" type="ORF">HA050_12210</name>
</gene>
<keyword evidence="7" id="KW-1005">Bacterial flagellum biogenesis</keyword>
<evidence type="ECO:0000256" key="2">
    <source>
        <dbReference type="ARBA" id="ARBA00010004"/>
    </source>
</evidence>
<dbReference type="EMBL" id="JAAOLX010000006">
    <property type="protein sequence ID" value="NHQ86880.1"/>
    <property type="molecule type" value="Genomic_DNA"/>
</dbReference>
<keyword evidence="5" id="KW-1003">Cell membrane</keyword>
<keyword evidence="4" id="KW-0813">Transport</keyword>
<comment type="caution">
    <text evidence="11">The sequence shown here is derived from an EMBL/GenBank/DDBJ whole genome shotgun (WGS) entry which is preliminary data.</text>
</comment>
<organism evidence="11 12">
    <name type="scientific">Iodobacter violaceini</name>
    <dbReference type="NCBI Taxonomy" id="3044271"/>
    <lineage>
        <taxon>Bacteria</taxon>
        <taxon>Pseudomonadati</taxon>
        <taxon>Pseudomonadota</taxon>
        <taxon>Betaproteobacteria</taxon>
        <taxon>Neisseriales</taxon>
        <taxon>Chitinibacteraceae</taxon>
        <taxon>Iodobacter</taxon>
    </lineage>
</organism>
<proteinExistence type="inferred from homology"/>
<evidence type="ECO:0000256" key="1">
    <source>
        <dbReference type="ARBA" id="ARBA00004413"/>
    </source>
</evidence>
<comment type="subcellular location">
    <subcellularLocation>
        <location evidence="1">Cell membrane</location>
        <topology evidence="1">Peripheral membrane protein</topology>
        <orientation evidence="1">Cytoplasmic side</orientation>
    </subcellularLocation>
</comment>
<keyword evidence="12" id="KW-1185">Reference proteome</keyword>
<evidence type="ECO:0000313" key="12">
    <source>
        <dbReference type="Proteomes" id="UP000712570"/>
    </source>
</evidence>
<keyword evidence="8" id="KW-0653">Protein transport</keyword>
<dbReference type="Proteomes" id="UP000712570">
    <property type="component" value="Unassembled WGS sequence"/>
</dbReference>
<evidence type="ECO:0000256" key="5">
    <source>
        <dbReference type="ARBA" id="ARBA00022475"/>
    </source>
</evidence>
<keyword evidence="11" id="KW-0966">Cell projection</keyword>
<protein>
    <recommendedName>
        <fullName evidence="3">Flagellar FliJ protein</fullName>
    </recommendedName>
</protein>
<accession>A0ABX0KWU7</accession>
<reference evidence="11 12" key="1">
    <citation type="submission" date="2020-03" db="EMBL/GenBank/DDBJ databases">
        <title>Draft genome sequence of environmentally isolated violet-colored cultures.</title>
        <authorList>
            <person name="Wilson H.S."/>
        </authorList>
    </citation>
    <scope>NUCLEOTIDE SEQUENCE [LARGE SCALE GENOMIC DNA]</scope>
    <source>
        <strain evidence="11 12">HSC-16F04</strain>
    </source>
</reference>
<sequence length="150" mass="16688">MSTPQAVQRLELMLRLRQSDVDKHETVVRDKHQLTQRYQKNISRMESLCQHLGSSAAPHPALAMNAGAFKHSLLQLISLQKQDLALGDADLAVARKDLLAAVSRREVIDKLGAAERIALQTLRERALQKQSDETATQAYLRRRGGGDVAL</sequence>